<evidence type="ECO:0000256" key="2">
    <source>
        <dbReference type="ARBA" id="ARBA00022723"/>
    </source>
</evidence>
<gene>
    <name evidence="8" type="primary">nirD</name>
    <name evidence="8" type="ORF">DF223_02745</name>
</gene>
<keyword evidence="6" id="KW-0534">Nitrate assimilation</keyword>
<dbReference type="PROSITE" id="PS51296">
    <property type="entry name" value="RIESKE"/>
    <property type="match status" value="1"/>
</dbReference>
<dbReference type="GO" id="GO:0004497">
    <property type="term" value="F:monooxygenase activity"/>
    <property type="evidence" value="ECO:0007669"/>
    <property type="project" value="UniProtKB-ARBA"/>
</dbReference>
<keyword evidence="3" id="KW-0560">Oxidoreductase</keyword>
<dbReference type="RefSeq" id="WP_108962306.1">
    <property type="nucleotide sequence ID" value="NZ_QEFB01000001.1"/>
</dbReference>
<dbReference type="GO" id="GO:0042128">
    <property type="term" value="P:nitrate assimilation"/>
    <property type="evidence" value="ECO:0007669"/>
    <property type="project" value="UniProtKB-KW"/>
</dbReference>
<keyword evidence="5" id="KW-0411">Iron-sulfur</keyword>
<dbReference type="Proteomes" id="UP000244962">
    <property type="component" value="Unassembled WGS sequence"/>
</dbReference>
<evidence type="ECO:0000313" key="9">
    <source>
        <dbReference type="Proteomes" id="UP000244962"/>
    </source>
</evidence>
<evidence type="ECO:0000313" key="8">
    <source>
        <dbReference type="EMBL" id="PWC08625.1"/>
    </source>
</evidence>
<dbReference type="AlphaFoldDB" id="A0A2U1TIB6"/>
<dbReference type="InterPro" id="IPR017941">
    <property type="entry name" value="Rieske_2Fe-2S"/>
</dbReference>
<reference evidence="9" key="1">
    <citation type="submission" date="2018-04" db="EMBL/GenBank/DDBJ databases">
        <authorList>
            <person name="Liu S."/>
            <person name="Wang Z."/>
            <person name="Li J."/>
        </authorList>
    </citation>
    <scope>NUCLEOTIDE SEQUENCE [LARGE SCALE GENOMIC DNA]</scope>
    <source>
        <strain evidence="9">622</strain>
    </source>
</reference>
<evidence type="ECO:0000256" key="4">
    <source>
        <dbReference type="ARBA" id="ARBA00023004"/>
    </source>
</evidence>
<dbReference type="PANTHER" id="PTHR40562:SF1">
    <property type="entry name" value="NITRITE REDUCTASE (NADH) SMALL SUBUNIT"/>
    <property type="match status" value="1"/>
</dbReference>
<dbReference type="CDD" id="cd03529">
    <property type="entry name" value="Rieske_NirD"/>
    <property type="match status" value="1"/>
</dbReference>
<keyword evidence="1" id="KW-0001">2Fe-2S</keyword>
<dbReference type="EMBL" id="QEFB01000001">
    <property type="protein sequence ID" value="PWC08625.1"/>
    <property type="molecule type" value="Genomic_DNA"/>
</dbReference>
<evidence type="ECO:0000256" key="5">
    <source>
        <dbReference type="ARBA" id="ARBA00023014"/>
    </source>
</evidence>
<dbReference type="InterPro" id="IPR017881">
    <property type="entry name" value="NirD"/>
</dbReference>
<dbReference type="Pfam" id="PF13806">
    <property type="entry name" value="Rieske_2"/>
    <property type="match status" value="1"/>
</dbReference>
<dbReference type="GO" id="GO:0008942">
    <property type="term" value="F:nitrite reductase [NAD(P)H] activity"/>
    <property type="evidence" value="ECO:0007669"/>
    <property type="project" value="InterPro"/>
</dbReference>
<dbReference type="GO" id="GO:0046872">
    <property type="term" value="F:metal ion binding"/>
    <property type="evidence" value="ECO:0007669"/>
    <property type="project" value="UniProtKB-KW"/>
</dbReference>
<evidence type="ECO:0000256" key="6">
    <source>
        <dbReference type="ARBA" id="ARBA00023063"/>
    </source>
</evidence>
<dbReference type="SUPFAM" id="SSF50022">
    <property type="entry name" value="ISP domain"/>
    <property type="match status" value="1"/>
</dbReference>
<evidence type="ECO:0000256" key="3">
    <source>
        <dbReference type="ARBA" id="ARBA00023002"/>
    </source>
</evidence>
<evidence type="ECO:0000256" key="1">
    <source>
        <dbReference type="ARBA" id="ARBA00022714"/>
    </source>
</evidence>
<organism evidence="8 9">
    <name type="scientific">Mycetocola zhujimingii</name>
    <dbReference type="NCBI Taxonomy" id="2079792"/>
    <lineage>
        <taxon>Bacteria</taxon>
        <taxon>Bacillati</taxon>
        <taxon>Actinomycetota</taxon>
        <taxon>Actinomycetes</taxon>
        <taxon>Micrococcales</taxon>
        <taxon>Microbacteriaceae</taxon>
        <taxon>Mycetocola</taxon>
    </lineage>
</organism>
<dbReference type="GO" id="GO:0016705">
    <property type="term" value="F:oxidoreductase activity, acting on paired donors, with incorporation or reduction of molecular oxygen"/>
    <property type="evidence" value="ECO:0007669"/>
    <property type="project" value="UniProtKB-ARBA"/>
</dbReference>
<dbReference type="InterPro" id="IPR012748">
    <property type="entry name" value="Rieske-like_NirD"/>
</dbReference>
<dbReference type="PANTHER" id="PTHR40562">
    <property type="match status" value="1"/>
</dbReference>
<comment type="caution">
    <text evidence="8">The sequence shown here is derived from an EMBL/GenBank/DDBJ whole genome shotgun (WGS) entry which is preliminary data.</text>
</comment>
<sequence>MTLLLDNKTLTDDRDVSGSVGTSENAIGSESAAEWVPACPVTDLEPSWGEAALIKARQIALFLLSPSEVYAVSHRDPHTDANVMARGIVGSRGDRPTIASPLHKEIYDLGSGECFTDPSLLLETFRTRIVGGMIEVEVLS</sequence>
<keyword evidence="4" id="KW-0408">Iron</keyword>
<protein>
    <submittedName>
        <fullName evidence="8">Nitrite reductase (NAD(P)H) small subunit</fullName>
    </submittedName>
</protein>
<proteinExistence type="predicted"/>
<dbReference type="Gene3D" id="2.102.10.10">
    <property type="entry name" value="Rieske [2Fe-2S] iron-sulphur domain"/>
    <property type="match status" value="1"/>
</dbReference>
<dbReference type="NCBIfam" id="TIGR02378">
    <property type="entry name" value="nirD_assim_sml"/>
    <property type="match status" value="1"/>
</dbReference>
<dbReference type="PROSITE" id="PS51300">
    <property type="entry name" value="NIRD"/>
    <property type="match status" value="1"/>
</dbReference>
<dbReference type="GO" id="GO:0051537">
    <property type="term" value="F:2 iron, 2 sulfur cluster binding"/>
    <property type="evidence" value="ECO:0007669"/>
    <property type="project" value="UniProtKB-KW"/>
</dbReference>
<accession>A0A2U1TIB6</accession>
<feature type="domain" description="Rieske" evidence="7">
    <location>
        <begin position="36"/>
        <end position="136"/>
    </location>
</feature>
<name>A0A2U1TIB6_9MICO</name>
<keyword evidence="2" id="KW-0479">Metal-binding</keyword>
<keyword evidence="9" id="KW-1185">Reference proteome</keyword>
<evidence type="ECO:0000259" key="7">
    <source>
        <dbReference type="PROSITE" id="PS51296"/>
    </source>
</evidence>
<dbReference type="InterPro" id="IPR036922">
    <property type="entry name" value="Rieske_2Fe-2S_sf"/>
</dbReference>